<protein>
    <submittedName>
        <fullName evidence="1">Uncharacterized protein</fullName>
    </submittedName>
</protein>
<accession>A0ACB9M8X5</accession>
<evidence type="ECO:0000313" key="2">
    <source>
        <dbReference type="Proteomes" id="UP001057402"/>
    </source>
</evidence>
<dbReference type="Proteomes" id="UP001057402">
    <property type="component" value="Chromosome 10"/>
</dbReference>
<evidence type="ECO:0000313" key="1">
    <source>
        <dbReference type="EMBL" id="KAI4320448.1"/>
    </source>
</evidence>
<organism evidence="1 2">
    <name type="scientific">Melastoma candidum</name>
    <dbReference type="NCBI Taxonomy" id="119954"/>
    <lineage>
        <taxon>Eukaryota</taxon>
        <taxon>Viridiplantae</taxon>
        <taxon>Streptophyta</taxon>
        <taxon>Embryophyta</taxon>
        <taxon>Tracheophyta</taxon>
        <taxon>Spermatophyta</taxon>
        <taxon>Magnoliopsida</taxon>
        <taxon>eudicotyledons</taxon>
        <taxon>Gunneridae</taxon>
        <taxon>Pentapetalae</taxon>
        <taxon>rosids</taxon>
        <taxon>malvids</taxon>
        <taxon>Myrtales</taxon>
        <taxon>Melastomataceae</taxon>
        <taxon>Melastomatoideae</taxon>
        <taxon>Melastomateae</taxon>
        <taxon>Melastoma</taxon>
    </lineage>
</organism>
<proteinExistence type="predicted"/>
<reference evidence="2" key="1">
    <citation type="journal article" date="2023" name="Front. Plant Sci.">
        <title>Chromosomal-level genome assembly of Melastoma candidum provides insights into trichome evolution.</title>
        <authorList>
            <person name="Zhong Y."/>
            <person name="Wu W."/>
            <person name="Sun C."/>
            <person name="Zou P."/>
            <person name="Liu Y."/>
            <person name="Dai S."/>
            <person name="Zhou R."/>
        </authorList>
    </citation>
    <scope>NUCLEOTIDE SEQUENCE [LARGE SCALE GENOMIC DNA]</scope>
</reference>
<gene>
    <name evidence="1" type="ORF">MLD38_033928</name>
</gene>
<sequence length="631" mass="70004">MGNGSFKSSCPPDCITPSRKKRRRFDQDPPFSPPPAPAAAPPINPKRMDESPIFWGGSNLANLLVLSEFLLHSWDCVSQVGDSGVGVAGDPVVSVKKFGESGGGKYKVIGFSVSGVDEDYLKREGVLVSSSLVPEFAFICSNGNPCFSINKAAVSLFRSIIGQLAHLREEVVDSSKTVPCVIVGSGLGGWIASLFTLWLLDKLNLATTKRPLCITFGAPLLGNTGFQQAISQYSTWNSCFLHVVHPDDALPKAYAACAILPTLQAGSFVPCGTYLWCSKLGCACFESPESTMELLVMSMEPGGNVGLQSYDYGPTIASLKVRLICKDPFDVNGKDAEFGVGISVGVAATGLVDSRHGEQRDSNTAERVAAAEANIITRRISVFDPAKRLNEVKVYMAYMEWYKKVSEANGGYYDCYKNKAGKRDQDFVRFKRTLTEYWERVVEEVEKKPQKEGAPMRVRWLFGGTNYRRLVEPLEIAEYYHDGKEQYLTRGRPSHYKRLEQWLKDDKSAQKRDSLHRVRKQNIAAVVTEDSCFWSHVEEAIKACKSLKHGGSNQGEAETTLKGFEGYVMALVKDYLLSPDVFLERSSFMKWWKEYDNVLEKQMMGVSNMSPLVEFMRSSSYVDYATGTYGS</sequence>
<name>A0ACB9M8X5_9MYRT</name>
<comment type="caution">
    <text evidence="1">The sequence shown here is derived from an EMBL/GenBank/DDBJ whole genome shotgun (WGS) entry which is preliminary data.</text>
</comment>
<keyword evidence="2" id="KW-1185">Reference proteome</keyword>
<dbReference type="EMBL" id="CM042889">
    <property type="protein sequence ID" value="KAI4320448.1"/>
    <property type="molecule type" value="Genomic_DNA"/>
</dbReference>